<accession>A0A916VGI7</accession>
<evidence type="ECO:0000256" key="2">
    <source>
        <dbReference type="ARBA" id="ARBA00022729"/>
    </source>
</evidence>
<keyword evidence="3" id="KW-0472">Membrane</keyword>
<comment type="caution">
    <text evidence="7">The sequence shown here is derived from an EMBL/GenBank/DDBJ whole genome shotgun (WGS) entry which is preliminary data.</text>
</comment>
<dbReference type="InterPro" id="IPR006059">
    <property type="entry name" value="SBP"/>
</dbReference>
<dbReference type="Pfam" id="PF01547">
    <property type="entry name" value="SBP_bac_1"/>
    <property type="match status" value="1"/>
</dbReference>
<evidence type="ECO:0000256" key="3">
    <source>
        <dbReference type="ARBA" id="ARBA00023136"/>
    </source>
</evidence>
<evidence type="ECO:0000256" key="4">
    <source>
        <dbReference type="ARBA" id="ARBA00023139"/>
    </source>
</evidence>
<evidence type="ECO:0000256" key="1">
    <source>
        <dbReference type="ARBA" id="ARBA00022475"/>
    </source>
</evidence>
<dbReference type="SUPFAM" id="SSF53850">
    <property type="entry name" value="Periplasmic binding protein-like II"/>
    <property type="match status" value="1"/>
</dbReference>
<dbReference type="EMBL" id="BMAQ01000005">
    <property type="protein sequence ID" value="GFR37535.1"/>
    <property type="molecule type" value="Genomic_DNA"/>
</dbReference>
<evidence type="ECO:0000313" key="7">
    <source>
        <dbReference type="EMBL" id="GFR37535.1"/>
    </source>
</evidence>
<dbReference type="PANTHER" id="PTHR43649">
    <property type="entry name" value="ARABINOSE-BINDING PROTEIN-RELATED"/>
    <property type="match status" value="1"/>
</dbReference>
<organism evidence="7 8">
    <name type="scientific">Insulibacter thermoxylanivorax</name>
    <dbReference type="NCBI Taxonomy" id="2749268"/>
    <lineage>
        <taxon>Bacteria</taxon>
        <taxon>Bacillati</taxon>
        <taxon>Bacillota</taxon>
        <taxon>Bacilli</taxon>
        <taxon>Bacillales</taxon>
        <taxon>Paenibacillaceae</taxon>
        <taxon>Insulibacter</taxon>
    </lineage>
</organism>
<evidence type="ECO:0000256" key="6">
    <source>
        <dbReference type="SAM" id="SignalP"/>
    </source>
</evidence>
<keyword evidence="5" id="KW-0449">Lipoprotein</keyword>
<feature type="chain" id="PRO_5037482471" evidence="6">
    <location>
        <begin position="30"/>
        <end position="505"/>
    </location>
</feature>
<proteinExistence type="predicted"/>
<evidence type="ECO:0000256" key="5">
    <source>
        <dbReference type="ARBA" id="ARBA00023288"/>
    </source>
</evidence>
<dbReference type="Gene3D" id="3.40.190.10">
    <property type="entry name" value="Periplasmic binding protein-like II"/>
    <property type="match status" value="2"/>
</dbReference>
<evidence type="ECO:0000313" key="8">
    <source>
        <dbReference type="Proteomes" id="UP000654993"/>
    </source>
</evidence>
<reference evidence="7" key="2">
    <citation type="journal article" date="2021" name="Data Brief">
        <title>Draft genome sequence data of the facultative, thermophilic, xylanolytic bacterium Paenibacillus sp. strain DA-C8.</title>
        <authorList>
            <person name="Chhe C."/>
            <person name="Uke A."/>
            <person name="Baramee S."/>
            <person name="Ungkulpasvich U."/>
            <person name="Tachaapaikoon C."/>
            <person name="Pason P."/>
            <person name="Waeonukul R."/>
            <person name="Ratanakhanokchai K."/>
            <person name="Kosugi A."/>
        </authorList>
    </citation>
    <scope>NUCLEOTIDE SEQUENCE</scope>
    <source>
        <strain evidence="7">DA-C8</strain>
    </source>
</reference>
<protein>
    <submittedName>
        <fullName evidence="7">ABC transporter peptide-binding protein YtcQ</fullName>
    </submittedName>
</protein>
<name>A0A916VGI7_9BACL</name>
<dbReference type="Proteomes" id="UP000654993">
    <property type="component" value="Unassembled WGS sequence"/>
</dbReference>
<dbReference type="InterPro" id="IPR050490">
    <property type="entry name" value="Bact_solute-bd_prot1"/>
</dbReference>
<keyword evidence="4" id="KW-0564">Palmitate</keyword>
<dbReference type="RefSeq" id="WP_242457426.1">
    <property type="nucleotide sequence ID" value="NZ_BMAQ01000005.1"/>
</dbReference>
<keyword evidence="1" id="KW-1003">Cell membrane</keyword>
<feature type="signal peptide" evidence="6">
    <location>
        <begin position="1"/>
        <end position="29"/>
    </location>
</feature>
<keyword evidence="8" id="KW-1185">Reference proteome</keyword>
<sequence length="505" mass="57911">MRSGKKRVKPFGMKVITSIIIFSHMIMLAACGSSGDHSAAMERRPEITIMAPLHFPNPPHEDLIEEINRLTNVDLKIEWVPDGIYTDKMNTALTTNSLKKATFVKYTDYILVKNAIRSGVFWEIGPYLDDYPNLRNLDKSILEQAAVDGKIYGLYTERPSSRQGIILRKDWLDRLGLSEPTTIEELYDVLRRFTLEDPDGNGMDDTFGLTDRNDLIFGAFKTLSSYFGTPNNWAFVDGELVAEFETQAYIDTMDFMRRLYKEGLINQDFAVTSKQVQRDHLIRGAAGVYIGSMLDAQRLAEEAMKVNPEARFTLVNRIHGPEGLRVWSIPKYNGLYLFSKKAIHDEEELREVLRFFDRSMDADVSNLMRYGFEHRHHIVQEGKVYLPQETYAFRVSEVNALHALMIADLSNPNLMEVQNSEPLTELAEQLSADNENFLVEDPTASLESATYDEKGSELYKIITDATYNYILGNLDVEGFQAEVERWRRNGGDQIRQEYMHSYSHK</sequence>
<dbReference type="PANTHER" id="PTHR43649:SF33">
    <property type="entry name" value="POLYGALACTURONAN_RHAMNOGALACTURONAN-BINDING PROTEIN YTCQ"/>
    <property type="match status" value="1"/>
</dbReference>
<dbReference type="CDD" id="cd13580">
    <property type="entry name" value="PBP2_AlgQ_like_1"/>
    <property type="match status" value="1"/>
</dbReference>
<dbReference type="PROSITE" id="PS51257">
    <property type="entry name" value="PROKAR_LIPOPROTEIN"/>
    <property type="match status" value="1"/>
</dbReference>
<keyword evidence="2 6" id="KW-0732">Signal</keyword>
<reference evidence="7" key="1">
    <citation type="submission" date="2020-08" db="EMBL/GenBank/DDBJ databases">
        <authorList>
            <person name="Uke A."/>
            <person name="Chhe C."/>
            <person name="Baramee S."/>
            <person name="Kosugi A."/>
        </authorList>
    </citation>
    <scope>NUCLEOTIDE SEQUENCE</scope>
    <source>
        <strain evidence="7">DA-C8</strain>
    </source>
</reference>
<dbReference type="AlphaFoldDB" id="A0A916VGI7"/>
<gene>
    <name evidence="7" type="primary">ytcQ_1</name>
    <name evidence="7" type="ORF">PRECH8_08310</name>
</gene>